<evidence type="ECO:0000256" key="8">
    <source>
        <dbReference type="ARBA" id="ARBA00050293"/>
    </source>
</evidence>
<dbReference type="InterPro" id="IPR000640">
    <property type="entry name" value="EFG_V-like"/>
</dbReference>
<evidence type="ECO:0000313" key="15">
    <source>
        <dbReference type="Proteomes" id="UP000231332"/>
    </source>
</evidence>
<dbReference type="Proteomes" id="UP000231332">
    <property type="component" value="Unassembled WGS sequence"/>
</dbReference>
<dbReference type="Pfam" id="PF00009">
    <property type="entry name" value="GTP_EFTU"/>
    <property type="match status" value="1"/>
</dbReference>
<keyword evidence="7" id="KW-0472">Membrane</keyword>
<dbReference type="SUPFAM" id="SSF54980">
    <property type="entry name" value="EF-G C-terminal domain-like"/>
    <property type="match status" value="2"/>
</dbReference>
<dbReference type="Gene3D" id="2.40.30.10">
    <property type="entry name" value="Translation factors"/>
    <property type="match status" value="1"/>
</dbReference>
<comment type="similarity">
    <text evidence="10">Belongs to the GTP-binding elongation factor family. LepA subfamily.</text>
</comment>
<dbReference type="InterPro" id="IPR009000">
    <property type="entry name" value="Transl_B-barrel_sf"/>
</dbReference>
<feature type="domain" description="Tr-type G" evidence="13">
    <location>
        <begin position="1"/>
        <end position="148"/>
    </location>
</feature>
<dbReference type="EC" id="3.6.5.n1" evidence="11"/>
<dbReference type="Gene3D" id="3.30.70.240">
    <property type="match status" value="1"/>
</dbReference>
<gene>
    <name evidence="14" type="primary">lepA</name>
    <name evidence="14" type="ORF">COY45_01020</name>
</gene>
<dbReference type="InterPro" id="IPR013842">
    <property type="entry name" value="LepA_CTD"/>
</dbReference>
<evidence type="ECO:0000313" key="14">
    <source>
        <dbReference type="EMBL" id="PIZ27706.1"/>
    </source>
</evidence>
<dbReference type="CDD" id="cd03699">
    <property type="entry name" value="EF4_II"/>
    <property type="match status" value="1"/>
</dbReference>
<dbReference type="EMBL" id="PFMY01000051">
    <property type="protein sequence ID" value="PIZ27706.1"/>
    <property type="molecule type" value="Genomic_DNA"/>
</dbReference>
<dbReference type="NCBIfam" id="TIGR01393">
    <property type="entry name" value="lepA"/>
    <property type="match status" value="1"/>
</dbReference>
<feature type="compositionally biased region" description="Polar residues" evidence="12">
    <location>
        <begin position="12"/>
        <end position="21"/>
    </location>
</feature>
<dbReference type="FunFam" id="3.30.70.870:FF:000004">
    <property type="entry name" value="Translation factor GUF1, mitochondrial"/>
    <property type="match status" value="1"/>
</dbReference>
<dbReference type="Gene3D" id="3.30.70.2570">
    <property type="entry name" value="Elongation factor 4, C-terminal domain"/>
    <property type="match status" value="1"/>
</dbReference>
<comment type="function">
    <text evidence="9">Required for accurate and efficient protein synthesis under certain stress conditions. May act as a fidelity factor of the translation reaction, by catalyzing a one-codon backward translocation of tRNAs on improperly translocated ribosomes. Back-translocation proceeds from a post-translocation (POST) complex to a pre-translocation (PRE) complex, thus giving elongation factor G a second chance to translocate the tRNAs correctly. Binds to ribosomes in a GTP-dependent manner.</text>
</comment>
<evidence type="ECO:0000256" key="10">
    <source>
        <dbReference type="ARBA" id="ARBA00061052"/>
    </source>
</evidence>
<dbReference type="CDD" id="cd16260">
    <property type="entry name" value="EF4_III"/>
    <property type="match status" value="1"/>
</dbReference>
<dbReference type="GO" id="GO:0043022">
    <property type="term" value="F:ribosome binding"/>
    <property type="evidence" value="ECO:0007669"/>
    <property type="project" value="TreeGrafter"/>
</dbReference>
<evidence type="ECO:0000256" key="4">
    <source>
        <dbReference type="ARBA" id="ARBA00022801"/>
    </source>
</evidence>
<evidence type="ECO:0000256" key="12">
    <source>
        <dbReference type="SAM" id="MobiDB-lite"/>
    </source>
</evidence>
<dbReference type="SUPFAM" id="SSF52540">
    <property type="entry name" value="P-loop containing nucleoside triphosphate hydrolases"/>
    <property type="match status" value="1"/>
</dbReference>
<keyword evidence="3" id="KW-0547">Nucleotide-binding</keyword>
<keyword evidence="4" id="KW-0378">Hydrolase</keyword>
<keyword evidence="5" id="KW-0648">Protein biosynthesis</keyword>
<accession>A0A2M7SX50</accession>
<dbReference type="SMART" id="SM00838">
    <property type="entry name" value="EFG_C"/>
    <property type="match status" value="1"/>
</dbReference>
<dbReference type="Pfam" id="PF00679">
    <property type="entry name" value="EFG_C"/>
    <property type="match status" value="1"/>
</dbReference>
<sequence>KNDEARIKNDEQSPNAQNSNFDIRHSDLDIKDSKYILNLIDTPGHVDFSYEVSRSLAAVEGVILLVDAAQGIEAQTLSTLYTALEHDLIIIPVVNKIDLPAARPEEVKEEIIKLLGCRPEEIIFASGKTGQGVEEILNAVIERIPPPSGDEEKPLQALIFDSVYDPYRGVVAYARVVNGKIESNSEIKLILTGSQGRAEEIGIFSPKLISHSPLSAGEIGYIVSGFKSVSEAAVGDTITLAKNPADSPLPGYQKVKPYVFASIFAAEGEKYADLKDAIEKLKLNDASLSYESERSEVLGSGFRCGFLGLLHLDIIRERFEREFDLDVIVTTPAVEYHLVKINGEKIIIERASQFPESHLYKEISEPWANLEIITPKKYIGGIMNTAQKKRAIYKNTEYFADGRAILKYEMPLAELIVDFYDQLKSVSKGYASMNYEILAWRPAELSKIDILIAEEKIDALSFIVYTPKAQSEARRIVERLKTLIPRQNFEVKIQAAIGGTIIASERISPLRKDVIAKLYGGDVTRKNKLLDKQKKGKKKMKQLGRVNVPSDIFIKVLKNE</sequence>
<dbReference type="InterPro" id="IPR035647">
    <property type="entry name" value="EFG_III/V"/>
</dbReference>
<dbReference type="GO" id="GO:0003746">
    <property type="term" value="F:translation elongation factor activity"/>
    <property type="evidence" value="ECO:0007669"/>
    <property type="project" value="UniProtKB-KW"/>
</dbReference>
<protein>
    <recommendedName>
        <fullName evidence="11">elongation factor 4</fullName>
        <ecNumber evidence="11">3.6.5.n1</ecNumber>
    </recommendedName>
</protein>
<dbReference type="PANTHER" id="PTHR43512">
    <property type="entry name" value="TRANSLATION FACTOR GUF1-RELATED"/>
    <property type="match status" value="1"/>
</dbReference>
<evidence type="ECO:0000256" key="5">
    <source>
        <dbReference type="ARBA" id="ARBA00022917"/>
    </source>
</evidence>
<evidence type="ECO:0000256" key="2">
    <source>
        <dbReference type="ARBA" id="ARBA00022475"/>
    </source>
</evidence>
<comment type="catalytic activity">
    <reaction evidence="8">
        <text>GTP + H2O = GDP + phosphate + H(+)</text>
        <dbReference type="Rhea" id="RHEA:19669"/>
        <dbReference type="ChEBI" id="CHEBI:15377"/>
        <dbReference type="ChEBI" id="CHEBI:15378"/>
        <dbReference type="ChEBI" id="CHEBI:37565"/>
        <dbReference type="ChEBI" id="CHEBI:43474"/>
        <dbReference type="ChEBI" id="CHEBI:58189"/>
        <dbReference type="EC" id="3.6.5.n1"/>
    </reaction>
</comment>
<evidence type="ECO:0000256" key="7">
    <source>
        <dbReference type="ARBA" id="ARBA00023136"/>
    </source>
</evidence>
<dbReference type="InterPro" id="IPR000795">
    <property type="entry name" value="T_Tr_GTP-bd_dom"/>
</dbReference>
<comment type="caution">
    <text evidence="14">The sequence shown here is derived from an EMBL/GenBank/DDBJ whole genome shotgun (WGS) entry which is preliminary data.</text>
</comment>
<dbReference type="InterPro" id="IPR027417">
    <property type="entry name" value="P-loop_NTPase"/>
</dbReference>
<dbReference type="GO" id="GO:0045727">
    <property type="term" value="P:positive regulation of translation"/>
    <property type="evidence" value="ECO:0007669"/>
    <property type="project" value="TreeGrafter"/>
</dbReference>
<feature type="compositionally biased region" description="Basic and acidic residues" evidence="12">
    <location>
        <begin position="1"/>
        <end position="11"/>
    </location>
</feature>
<dbReference type="InterPro" id="IPR006297">
    <property type="entry name" value="EF-4"/>
</dbReference>
<comment type="similarity">
    <text evidence="1">Belongs to the TRAFAC class translation factor GTPase superfamily. Classic translation factor GTPase family. LepA subfamily.</text>
</comment>
<evidence type="ECO:0000256" key="3">
    <source>
        <dbReference type="ARBA" id="ARBA00022741"/>
    </source>
</evidence>
<dbReference type="GO" id="GO:0005525">
    <property type="term" value="F:GTP binding"/>
    <property type="evidence" value="ECO:0007669"/>
    <property type="project" value="UniProtKB-KW"/>
</dbReference>
<evidence type="ECO:0000256" key="11">
    <source>
        <dbReference type="ARBA" id="ARBA00066744"/>
    </source>
</evidence>
<dbReference type="SUPFAM" id="SSF50447">
    <property type="entry name" value="Translation proteins"/>
    <property type="match status" value="1"/>
</dbReference>
<dbReference type="Pfam" id="PF06421">
    <property type="entry name" value="LepA_C"/>
    <property type="match status" value="1"/>
</dbReference>
<dbReference type="InterPro" id="IPR035654">
    <property type="entry name" value="LepA_IV"/>
</dbReference>
<proteinExistence type="inferred from homology"/>
<evidence type="ECO:0000256" key="1">
    <source>
        <dbReference type="ARBA" id="ARBA00005454"/>
    </source>
</evidence>
<dbReference type="PANTHER" id="PTHR43512:SF4">
    <property type="entry name" value="TRANSLATION FACTOR GUF1 HOMOLOG, CHLOROPLASTIC"/>
    <property type="match status" value="1"/>
</dbReference>
<dbReference type="PROSITE" id="PS51722">
    <property type="entry name" value="G_TR_2"/>
    <property type="match status" value="1"/>
</dbReference>
<dbReference type="InterPro" id="IPR038363">
    <property type="entry name" value="LepA_C_sf"/>
</dbReference>
<dbReference type="HAMAP" id="MF_00071">
    <property type="entry name" value="LepA"/>
    <property type="match status" value="1"/>
</dbReference>
<dbReference type="AlphaFoldDB" id="A0A2M7SX50"/>
<name>A0A2M7SX50_9BACT</name>
<evidence type="ECO:0000256" key="9">
    <source>
        <dbReference type="ARBA" id="ARBA00057626"/>
    </source>
</evidence>
<reference evidence="15" key="1">
    <citation type="submission" date="2017-09" db="EMBL/GenBank/DDBJ databases">
        <title>Depth-based differentiation of microbial function through sediment-hosted aquifers and enrichment of novel symbionts in the deep terrestrial subsurface.</title>
        <authorList>
            <person name="Probst A.J."/>
            <person name="Ladd B."/>
            <person name="Jarett J.K."/>
            <person name="Geller-Mcgrath D.E."/>
            <person name="Sieber C.M.K."/>
            <person name="Emerson J.B."/>
            <person name="Anantharaman K."/>
            <person name="Thomas B.C."/>
            <person name="Malmstrom R."/>
            <person name="Stieglmeier M."/>
            <person name="Klingl A."/>
            <person name="Woyke T."/>
            <person name="Ryan C.M."/>
            <person name="Banfield J.F."/>
        </authorList>
    </citation>
    <scope>NUCLEOTIDE SEQUENCE [LARGE SCALE GENOMIC DNA]</scope>
</reference>
<feature type="non-terminal residue" evidence="14">
    <location>
        <position position="1"/>
    </location>
</feature>
<evidence type="ECO:0000259" key="13">
    <source>
        <dbReference type="PROSITE" id="PS51722"/>
    </source>
</evidence>
<dbReference type="Gene3D" id="3.30.70.870">
    <property type="entry name" value="Elongation Factor G (Translational Gtpase), domain 3"/>
    <property type="match status" value="1"/>
</dbReference>
<keyword evidence="2" id="KW-1003">Cell membrane</keyword>
<keyword evidence="6" id="KW-0342">GTP-binding</keyword>
<dbReference type="Gene3D" id="3.40.50.300">
    <property type="entry name" value="P-loop containing nucleotide triphosphate hydrolases"/>
    <property type="match status" value="1"/>
</dbReference>
<dbReference type="FunFam" id="2.40.30.10:FF:000015">
    <property type="entry name" value="Translation factor GUF1, mitochondrial"/>
    <property type="match status" value="1"/>
</dbReference>
<dbReference type="FunFam" id="3.30.70.2570:FF:000001">
    <property type="entry name" value="Translation factor GUF1, mitochondrial"/>
    <property type="match status" value="1"/>
</dbReference>
<dbReference type="FunFam" id="3.30.70.240:FF:000007">
    <property type="entry name" value="Translation factor GUF1, mitochondrial"/>
    <property type="match status" value="1"/>
</dbReference>
<evidence type="ECO:0000256" key="6">
    <source>
        <dbReference type="ARBA" id="ARBA00023134"/>
    </source>
</evidence>
<organism evidence="14 15">
    <name type="scientific">Candidatus Berkelbacteria bacterium CG_4_10_14_0_8_um_filter_42_34</name>
    <dbReference type="NCBI Taxonomy" id="1974502"/>
    <lineage>
        <taxon>Bacteria</taxon>
        <taxon>Candidatus Berkelbacteria</taxon>
    </lineage>
</organism>
<dbReference type="CDD" id="cd03709">
    <property type="entry name" value="lepA_C"/>
    <property type="match status" value="1"/>
</dbReference>
<keyword evidence="14" id="KW-0251">Elongation factor</keyword>
<feature type="region of interest" description="Disordered" evidence="12">
    <location>
        <begin position="1"/>
        <end position="23"/>
    </location>
</feature>
<dbReference type="GO" id="GO:0003924">
    <property type="term" value="F:GTPase activity"/>
    <property type="evidence" value="ECO:0007669"/>
    <property type="project" value="InterPro"/>
</dbReference>